<protein>
    <recommendedName>
        <fullName evidence="3">CCHC-type domain-containing protein</fullName>
    </recommendedName>
</protein>
<proteinExistence type="predicted"/>
<keyword evidence="1" id="KW-0862">Zinc</keyword>
<dbReference type="InterPro" id="IPR040256">
    <property type="entry name" value="At4g02000-like"/>
</dbReference>
<dbReference type="AlphaFoldDB" id="A0A445A5R6"/>
<organism evidence="4 5">
    <name type="scientific">Arachis hypogaea</name>
    <name type="common">Peanut</name>
    <dbReference type="NCBI Taxonomy" id="3818"/>
    <lineage>
        <taxon>Eukaryota</taxon>
        <taxon>Viridiplantae</taxon>
        <taxon>Streptophyta</taxon>
        <taxon>Embryophyta</taxon>
        <taxon>Tracheophyta</taxon>
        <taxon>Spermatophyta</taxon>
        <taxon>Magnoliopsida</taxon>
        <taxon>eudicotyledons</taxon>
        <taxon>Gunneridae</taxon>
        <taxon>Pentapetalae</taxon>
        <taxon>rosids</taxon>
        <taxon>fabids</taxon>
        <taxon>Fabales</taxon>
        <taxon>Fabaceae</taxon>
        <taxon>Papilionoideae</taxon>
        <taxon>50 kb inversion clade</taxon>
        <taxon>dalbergioids sensu lato</taxon>
        <taxon>Dalbergieae</taxon>
        <taxon>Pterocarpus clade</taxon>
        <taxon>Arachis</taxon>
    </lineage>
</organism>
<dbReference type="InterPro" id="IPR001878">
    <property type="entry name" value="Znf_CCHC"/>
</dbReference>
<evidence type="ECO:0000256" key="2">
    <source>
        <dbReference type="SAM" id="MobiDB-lite"/>
    </source>
</evidence>
<reference evidence="4 5" key="1">
    <citation type="submission" date="2019-01" db="EMBL/GenBank/DDBJ databases">
        <title>Sequencing of cultivated peanut Arachis hypogaea provides insights into genome evolution and oil improvement.</title>
        <authorList>
            <person name="Chen X."/>
        </authorList>
    </citation>
    <scope>NUCLEOTIDE SEQUENCE [LARGE SCALE GENOMIC DNA]</scope>
    <source>
        <strain evidence="5">cv. Fuhuasheng</strain>
        <tissue evidence="4">Leaves</tissue>
    </source>
</reference>
<dbReference type="GO" id="GO:0003676">
    <property type="term" value="F:nucleic acid binding"/>
    <property type="evidence" value="ECO:0007669"/>
    <property type="project" value="InterPro"/>
</dbReference>
<gene>
    <name evidence="4" type="ORF">Ahy_B03g067109</name>
</gene>
<evidence type="ECO:0000313" key="5">
    <source>
        <dbReference type="Proteomes" id="UP000289738"/>
    </source>
</evidence>
<keyword evidence="1" id="KW-0479">Metal-binding</keyword>
<sequence>MEEDSNPRFVNSNHSEPNPEDHWYMDKENLQKEEKLFDPCPEIKIPNLPIELYNPRFLWRVGLTLGTMLKINRATSIHSRGRFARICVEIDLTKKLIPRISVLGSTLNIEYEGLHLICFICGLYGHRSEDCSENISDDNSHRAEEYSDEGDNLGEKNTLMMMEEINMKSPATMQESQHNQKLPDFAPWMMDRDIMSCMKMVKLMGKIILYTTLKTIKRPCNVD</sequence>
<feature type="domain" description="CCHC-type" evidence="3">
    <location>
        <begin position="118"/>
        <end position="133"/>
    </location>
</feature>
<keyword evidence="1" id="KW-0863">Zinc-finger</keyword>
<dbReference type="PROSITE" id="PS50158">
    <property type="entry name" value="ZF_CCHC"/>
    <property type="match status" value="1"/>
</dbReference>
<accession>A0A445A5R6</accession>
<dbReference type="GO" id="GO:0008270">
    <property type="term" value="F:zinc ion binding"/>
    <property type="evidence" value="ECO:0007669"/>
    <property type="project" value="UniProtKB-KW"/>
</dbReference>
<dbReference type="PANTHER" id="PTHR31286:SF99">
    <property type="entry name" value="DUF4283 DOMAIN-CONTAINING PROTEIN"/>
    <property type="match status" value="1"/>
</dbReference>
<feature type="region of interest" description="Disordered" evidence="2">
    <location>
        <begin position="1"/>
        <end position="22"/>
    </location>
</feature>
<keyword evidence="5" id="KW-1185">Reference proteome</keyword>
<dbReference type="STRING" id="3818.A0A445A5R6"/>
<evidence type="ECO:0000259" key="3">
    <source>
        <dbReference type="PROSITE" id="PS50158"/>
    </source>
</evidence>
<dbReference type="EMBL" id="SDMP01000013">
    <property type="protein sequence ID" value="RYR21794.1"/>
    <property type="molecule type" value="Genomic_DNA"/>
</dbReference>
<evidence type="ECO:0000313" key="4">
    <source>
        <dbReference type="EMBL" id="RYR21794.1"/>
    </source>
</evidence>
<comment type="caution">
    <text evidence="4">The sequence shown here is derived from an EMBL/GenBank/DDBJ whole genome shotgun (WGS) entry which is preliminary data.</text>
</comment>
<evidence type="ECO:0000256" key="1">
    <source>
        <dbReference type="PROSITE-ProRule" id="PRU00047"/>
    </source>
</evidence>
<dbReference type="Proteomes" id="UP000289738">
    <property type="component" value="Chromosome B03"/>
</dbReference>
<dbReference type="PANTHER" id="PTHR31286">
    <property type="entry name" value="GLYCINE-RICH CELL WALL STRUCTURAL PROTEIN 1.8-LIKE"/>
    <property type="match status" value="1"/>
</dbReference>
<name>A0A445A5R6_ARAHY</name>